<keyword evidence="2" id="KW-1185">Reference proteome</keyword>
<dbReference type="Proteomes" id="UP000002063">
    <property type="component" value="Chromosome"/>
</dbReference>
<organism evidence="1 2">
    <name type="scientific">Methanocaldococcus vulcanius (strain ATCC 700851 / DSM 12094 / M7)</name>
    <name type="common">Methanococcus vulcanius</name>
    <dbReference type="NCBI Taxonomy" id="579137"/>
    <lineage>
        <taxon>Archaea</taxon>
        <taxon>Methanobacteriati</taxon>
        <taxon>Methanobacteriota</taxon>
        <taxon>Methanomada group</taxon>
        <taxon>Methanococci</taxon>
        <taxon>Methanococcales</taxon>
        <taxon>Methanocaldococcaceae</taxon>
        <taxon>Methanocaldococcus</taxon>
    </lineage>
</organism>
<sequence>MCYGEIGIFKGFIVKGDVRVPLIEINGEVREIMIPISQNVKIGDKVMVYNSYNFDYEFNYINIEALKLALSMIQNVKSLLIH</sequence>
<evidence type="ECO:0000313" key="1">
    <source>
        <dbReference type="EMBL" id="ACX72945.1"/>
    </source>
</evidence>
<evidence type="ECO:0000313" key="2">
    <source>
        <dbReference type="Proteomes" id="UP000002063"/>
    </source>
</evidence>
<name>C9RH93_METVM</name>
<protein>
    <submittedName>
        <fullName evidence="1">Uncharacterized protein</fullName>
    </submittedName>
</protein>
<dbReference type="STRING" id="579137.Metvu_1087"/>
<accession>C9RH93</accession>
<dbReference type="HOGENOM" id="CLU_2392906_0_0_2"/>
<gene>
    <name evidence="1" type="ordered locus">Metvu_1087</name>
</gene>
<reference evidence="1" key="1">
    <citation type="submission" date="2009-10" db="EMBL/GenBank/DDBJ databases">
        <title>Complete sequence of chromosome of Methanocaldococcus vulcanius M7.</title>
        <authorList>
            <consortium name="US DOE Joint Genome Institute"/>
            <person name="Lucas S."/>
            <person name="Copeland A."/>
            <person name="Lapidus A."/>
            <person name="Glavina del Rio T."/>
            <person name="Dalin E."/>
            <person name="Tice H."/>
            <person name="Bruce D."/>
            <person name="Goodwin L."/>
            <person name="Pitluck S."/>
            <person name="Lcollab F.I."/>
            <person name="Brettin T."/>
            <person name="Detter J.C."/>
            <person name="Han C."/>
            <person name="Tapia R."/>
            <person name="Kuske C.R."/>
            <person name="Schmutz J."/>
            <person name="Larimer F."/>
            <person name="Land M."/>
            <person name="Hauser L."/>
            <person name="Kyrpides N."/>
            <person name="Ovchinikova G."/>
            <person name="Sieprawska-Lupa M."/>
            <person name="Whitman W.B."/>
            <person name="Woyke T."/>
        </authorList>
    </citation>
    <scope>NUCLEOTIDE SEQUENCE [LARGE SCALE GENOMIC DNA]</scope>
    <source>
        <strain evidence="1">M7</strain>
    </source>
</reference>
<dbReference type="KEGG" id="mvu:Metvu_1087"/>
<proteinExistence type="predicted"/>
<dbReference type="AlphaFoldDB" id="C9RH93"/>
<dbReference type="EMBL" id="CP001787">
    <property type="protein sequence ID" value="ACX72945.1"/>
    <property type="molecule type" value="Genomic_DNA"/>
</dbReference>
<dbReference type="OrthoDB" id="64987at2157"/>
<dbReference type="RefSeq" id="WP_015733165.1">
    <property type="nucleotide sequence ID" value="NC_013407.1"/>
</dbReference>
<dbReference type="eggNOG" id="arCOG10190">
    <property type="taxonomic scope" value="Archaea"/>
</dbReference>
<dbReference type="GeneID" id="8513426"/>